<keyword evidence="4" id="KW-1185">Reference proteome</keyword>
<dbReference type="AlphaFoldDB" id="A0A0F7FQR7"/>
<sequence length="175" mass="17698">MIAAVAVLSLLSLAGCGSGGEDDTATPTPTPIPEPPEVTGTPDPQQPGWVLSDLGGEVELDDGLRLSAEVGEVFVPDDFGSYDDSGRYALVVVSATNGTGAPLTLDGMVVECVVDGIPAERATFDGITVAPPSAVEEGAEATWSEACSLGEGQGLEFGLGIGDRDAVWFMGAVEG</sequence>
<name>A0A0F7FQR7_9ACTN</name>
<dbReference type="KEGG" id="sxi:SXIM_09460"/>
<gene>
    <name evidence="3" type="ORF">SXIM_09460</name>
</gene>
<evidence type="ECO:0000313" key="3">
    <source>
        <dbReference type="EMBL" id="AKG42330.1"/>
    </source>
</evidence>
<evidence type="ECO:0008006" key="5">
    <source>
        <dbReference type="Google" id="ProtNLM"/>
    </source>
</evidence>
<feature type="region of interest" description="Disordered" evidence="1">
    <location>
        <begin position="17"/>
        <end position="46"/>
    </location>
</feature>
<reference evidence="3" key="1">
    <citation type="submission" date="2019-08" db="EMBL/GenBank/DDBJ databases">
        <title>Complete genome sequence of a mangrove-derived Streptomyces xiamenensis.</title>
        <authorList>
            <person name="Xu J."/>
        </authorList>
    </citation>
    <scope>NUCLEOTIDE SEQUENCE</scope>
    <source>
        <strain evidence="3">318</strain>
    </source>
</reference>
<feature type="signal peptide" evidence="2">
    <location>
        <begin position="1"/>
        <end position="19"/>
    </location>
</feature>
<accession>A0A0F7FQR7</accession>
<evidence type="ECO:0000313" key="4">
    <source>
        <dbReference type="Proteomes" id="UP000034034"/>
    </source>
</evidence>
<dbReference type="STRING" id="408015.SXIM_09460"/>
<protein>
    <recommendedName>
        <fullName evidence="5">Lipoprotein</fullName>
    </recommendedName>
</protein>
<organism evidence="3 4">
    <name type="scientific">Streptomyces xiamenensis</name>
    <dbReference type="NCBI Taxonomy" id="408015"/>
    <lineage>
        <taxon>Bacteria</taxon>
        <taxon>Bacillati</taxon>
        <taxon>Actinomycetota</taxon>
        <taxon>Actinomycetes</taxon>
        <taxon>Kitasatosporales</taxon>
        <taxon>Streptomycetaceae</taxon>
        <taxon>Streptomyces</taxon>
    </lineage>
</organism>
<dbReference type="HOGENOM" id="CLU_1531761_0_0_11"/>
<keyword evidence="2" id="KW-0732">Signal</keyword>
<feature type="chain" id="PRO_5038922906" description="Lipoprotein" evidence="2">
    <location>
        <begin position="20"/>
        <end position="175"/>
    </location>
</feature>
<proteinExistence type="predicted"/>
<evidence type="ECO:0000256" key="1">
    <source>
        <dbReference type="SAM" id="MobiDB-lite"/>
    </source>
</evidence>
<dbReference type="PATRIC" id="fig|408015.6.peg.975"/>
<evidence type="ECO:0000256" key="2">
    <source>
        <dbReference type="SAM" id="SignalP"/>
    </source>
</evidence>
<dbReference type="Proteomes" id="UP000034034">
    <property type="component" value="Chromosome"/>
</dbReference>
<dbReference type="EMBL" id="CP009922">
    <property type="protein sequence ID" value="AKG42330.1"/>
    <property type="molecule type" value="Genomic_DNA"/>
</dbReference>